<gene>
    <name evidence="1" type="ORF">F8B43_2407</name>
</gene>
<reference evidence="1 2" key="1">
    <citation type="submission" date="2019-10" db="EMBL/GenBank/DDBJ databases">
        <title>Draft Genome Sequence of the Caffeine Degrading Methylotroph Methylorubrum populi PINKEL.</title>
        <authorList>
            <person name="Dawson S.C."/>
            <person name="Zhang X."/>
            <person name="Wright M.E."/>
            <person name="Sharma G."/>
            <person name="Langner J.T."/>
            <person name="Ditty J.L."/>
            <person name="Subuyuj G.A."/>
        </authorList>
    </citation>
    <scope>NUCLEOTIDE SEQUENCE [LARGE SCALE GENOMIC DNA]</scope>
    <source>
        <strain evidence="1 2">Pinkel</strain>
    </source>
</reference>
<accession>A0A833J587</accession>
<dbReference type="EMBL" id="WEKV01000010">
    <property type="protein sequence ID" value="KAB7784374.1"/>
    <property type="molecule type" value="Genomic_DNA"/>
</dbReference>
<organism evidence="1 2">
    <name type="scientific">Methylorubrum populi</name>
    <dbReference type="NCBI Taxonomy" id="223967"/>
    <lineage>
        <taxon>Bacteria</taxon>
        <taxon>Pseudomonadati</taxon>
        <taxon>Pseudomonadota</taxon>
        <taxon>Alphaproteobacteria</taxon>
        <taxon>Hyphomicrobiales</taxon>
        <taxon>Methylobacteriaceae</taxon>
        <taxon>Methylorubrum</taxon>
    </lineage>
</organism>
<name>A0A833J587_9HYPH</name>
<evidence type="ECO:0000313" key="2">
    <source>
        <dbReference type="Proteomes" id="UP000469949"/>
    </source>
</evidence>
<proteinExistence type="predicted"/>
<sequence length="49" mass="5251">MFESIIALQHLFPARPCGAASKIGSDASQRLGYRIMGLSAASQKSARQE</sequence>
<comment type="caution">
    <text evidence="1">The sequence shown here is derived from an EMBL/GenBank/DDBJ whole genome shotgun (WGS) entry which is preliminary data.</text>
</comment>
<dbReference type="AlphaFoldDB" id="A0A833J587"/>
<dbReference type="Proteomes" id="UP000469949">
    <property type="component" value="Unassembled WGS sequence"/>
</dbReference>
<protein>
    <submittedName>
        <fullName evidence="1">Uncharacterized protein</fullName>
    </submittedName>
</protein>
<evidence type="ECO:0000313" key="1">
    <source>
        <dbReference type="EMBL" id="KAB7784374.1"/>
    </source>
</evidence>